<protein>
    <submittedName>
        <fullName evidence="3">Uncharacterized protein DUF4333</fullName>
    </submittedName>
</protein>
<feature type="domain" description="DUF4333" evidence="2">
    <location>
        <begin position="20"/>
        <end position="96"/>
    </location>
</feature>
<reference evidence="3 4" key="1">
    <citation type="submission" date="2018-11" db="EMBL/GenBank/DDBJ databases">
        <title>Sequencing the genomes of 1000 actinobacteria strains.</title>
        <authorList>
            <person name="Klenk H.-P."/>
        </authorList>
    </citation>
    <scope>NUCLEOTIDE SEQUENCE [LARGE SCALE GENOMIC DNA]</scope>
    <source>
        <strain evidence="3 4">DSM 14012</strain>
    </source>
</reference>
<dbReference type="Pfam" id="PF14230">
    <property type="entry name" value="DUF4333"/>
    <property type="match status" value="1"/>
</dbReference>
<comment type="caution">
    <text evidence="3">The sequence shown here is derived from an EMBL/GenBank/DDBJ whole genome shotgun (WGS) entry which is preliminary data.</text>
</comment>
<name>A0A3N2C7G4_9MICO</name>
<organism evidence="3 4">
    <name type="scientific">Plantibacter flavus</name>
    <dbReference type="NCBI Taxonomy" id="150123"/>
    <lineage>
        <taxon>Bacteria</taxon>
        <taxon>Bacillati</taxon>
        <taxon>Actinomycetota</taxon>
        <taxon>Actinomycetes</taxon>
        <taxon>Micrococcales</taxon>
        <taxon>Microbacteriaceae</taxon>
        <taxon>Plantibacter</taxon>
    </lineage>
</organism>
<accession>A0A3N2C7G4</accession>
<dbReference type="Proteomes" id="UP000266915">
    <property type="component" value="Unassembled WGS sequence"/>
</dbReference>
<feature type="signal peptide" evidence="1">
    <location>
        <begin position="1"/>
        <end position="30"/>
    </location>
</feature>
<keyword evidence="1" id="KW-0732">Signal</keyword>
<dbReference type="PROSITE" id="PS51257">
    <property type="entry name" value="PROKAR_LIPOPROTEIN"/>
    <property type="match status" value="1"/>
</dbReference>
<dbReference type="RefSeq" id="WP_085511201.1">
    <property type="nucleotide sequence ID" value="NZ_FXAP01000002.1"/>
</dbReference>
<keyword evidence="4" id="KW-1185">Reference proteome</keyword>
<sequence length="110" mass="11455">MTRRRLLTLGAFVALPASFLLAGCSFSASASLTVPASDIEDTAAGALEEQVGTRPDLDCGDERVKLIDDTTVDCTLTDPSSGSEYDAVVTISDVDGTKYHVAVQVADTAN</sequence>
<dbReference type="EMBL" id="RKHL01000001">
    <property type="protein sequence ID" value="ROR83360.1"/>
    <property type="molecule type" value="Genomic_DNA"/>
</dbReference>
<proteinExistence type="predicted"/>
<dbReference type="AlphaFoldDB" id="A0A3N2C7G4"/>
<evidence type="ECO:0000313" key="3">
    <source>
        <dbReference type="EMBL" id="ROR83360.1"/>
    </source>
</evidence>
<evidence type="ECO:0000256" key="1">
    <source>
        <dbReference type="SAM" id="SignalP"/>
    </source>
</evidence>
<dbReference type="InterPro" id="IPR025637">
    <property type="entry name" value="DUF4333"/>
</dbReference>
<feature type="chain" id="PRO_5018666716" evidence="1">
    <location>
        <begin position="31"/>
        <end position="110"/>
    </location>
</feature>
<evidence type="ECO:0000259" key="2">
    <source>
        <dbReference type="Pfam" id="PF14230"/>
    </source>
</evidence>
<gene>
    <name evidence="3" type="ORF">EDD42_3471</name>
</gene>
<evidence type="ECO:0000313" key="4">
    <source>
        <dbReference type="Proteomes" id="UP000266915"/>
    </source>
</evidence>